<dbReference type="Pfam" id="PF13230">
    <property type="entry name" value="GATase_4"/>
    <property type="match status" value="1"/>
</dbReference>
<dbReference type="EC" id="3.5.1.118" evidence="3"/>
<dbReference type="EMBL" id="JACHHY010000018">
    <property type="protein sequence ID" value="MBB5019588.1"/>
    <property type="molecule type" value="Genomic_DNA"/>
</dbReference>
<dbReference type="CDD" id="cd01908">
    <property type="entry name" value="YafJ"/>
    <property type="match status" value="1"/>
</dbReference>
<feature type="domain" description="Glutamine amidotransferase type-2" evidence="2">
    <location>
        <begin position="1"/>
        <end position="265"/>
    </location>
</feature>
<keyword evidence="1 3" id="KW-0315">Glutamine amidotransferase</keyword>
<reference evidence="3 4" key="1">
    <citation type="submission" date="2020-08" db="EMBL/GenBank/DDBJ databases">
        <title>Genomic Encyclopedia of Type Strains, Phase IV (KMG-IV): sequencing the most valuable type-strain genomes for metagenomic binning, comparative biology and taxonomic classification.</title>
        <authorList>
            <person name="Goeker M."/>
        </authorList>
    </citation>
    <scope>NUCLEOTIDE SEQUENCE [LARGE SCALE GENOMIC DNA]</scope>
    <source>
        <strain evidence="3 4">DSM 27165</strain>
    </source>
</reference>
<dbReference type="InterPro" id="IPR017932">
    <property type="entry name" value="GATase_2_dom"/>
</dbReference>
<dbReference type="AlphaFoldDB" id="A0A840MLS3"/>
<evidence type="ECO:0000313" key="4">
    <source>
        <dbReference type="Proteomes" id="UP000575898"/>
    </source>
</evidence>
<sequence length="265" mass="29929">MPTDICFSFTGFACRGGRTDEHRDGWGIAFFEDKGCRVFRDYLASSESPVAQLVQHYPIKSTNVIAHIRKATQGQINLANTHPFQRELWGRYWVFAHNGNLDKLPTLVGKTYQPVGTTDSELAFCLILEKLRAQFDTEPSAEVLFQAVSQHAGELAQLGTFNFMLSNGEWLFVHCTSHLHYLIRRAPFCKAHLLDEDVTVDFAEVTTEQDQVAIIATQPLTDNENWIALMPGQMIGFMNGQVCWQAQTLPETWFEARRQAAKTAA</sequence>
<gene>
    <name evidence="3" type="ORF">HNQ59_002890</name>
</gene>
<dbReference type="SUPFAM" id="SSF56235">
    <property type="entry name" value="N-terminal nucleophile aminohydrolases (Ntn hydrolases)"/>
    <property type="match status" value="1"/>
</dbReference>
<keyword evidence="4" id="KW-1185">Reference proteome</keyword>
<dbReference type="InterPro" id="IPR026869">
    <property type="entry name" value="EgtC-like"/>
</dbReference>
<dbReference type="GO" id="GO:0016787">
    <property type="term" value="F:hydrolase activity"/>
    <property type="evidence" value="ECO:0007669"/>
    <property type="project" value="UniProtKB-KW"/>
</dbReference>
<comment type="caution">
    <text evidence="3">The sequence shown here is derived from an EMBL/GenBank/DDBJ whole genome shotgun (WGS) entry which is preliminary data.</text>
</comment>
<keyword evidence="3" id="KW-0378">Hydrolase</keyword>
<organism evidence="3 4">
    <name type="scientific">Chitinivorax tropicus</name>
    <dbReference type="NCBI Taxonomy" id="714531"/>
    <lineage>
        <taxon>Bacteria</taxon>
        <taxon>Pseudomonadati</taxon>
        <taxon>Pseudomonadota</taxon>
        <taxon>Betaproteobacteria</taxon>
        <taxon>Chitinivorax</taxon>
    </lineage>
</organism>
<dbReference type="PANTHER" id="PTHR42824:SF1">
    <property type="entry name" value="GLUTAMINE AMIDOTRANSFERASE YAFJ-RELATED"/>
    <property type="match status" value="1"/>
</dbReference>
<dbReference type="PROSITE" id="PS51278">
    <property type="entry name" value="GATASE_TYPE_2"/>
    <property type="match status" value="1"/>
</dbReference>
<dbReference type="InterPro" id="IPR029055">
    <property type="entry name" value="Ntn_hydrolases_N"/>
</dbReference>
<evidence type="ECO:0000256" key="1">
    <source>
        <dbReference type="ARBA" id="ARBA00022962"/>
    </source>
</evidence>
<dbReference type="GO" id="GO:0016740">
    <property type="term" value="F:transferase activity"/>
    <property type="evidence" value="ECO:0007669"/>
    <property type="project" value="UniProtKB-KW"/>
</dbReference>
<protein>
    <submittedName>
        <fullName evidence="3">Glutamine amidotransferase</fullName>
        <ecNumber evidence="3">3.5.1.118</ecNumber>
    </submittedName>
</protein>
<proteinExistence type="predicted"/>
<dbReference type="PANTHER" id="PTHR42824">
    <property type="entry name" value="GLUTAMINE AMIDOTRANSFERASE"/>
    <property type="match status" value="1"/>
</dbReference>
<evidence type="ECO:0000259" key="2">
    <source>
        <dbReference type="PROSITE" id="PS51278"/>
    </source>
</evidence>
<keyword evidence="3" id="KW-0808">Transferase</keyword>
<dbReference type="Gene3D" id="3.60.20.10">
    <property type="entry name" value="Glutamine Phosphoribosylpyrophosphate, subunit 1, domain 1"/>
    <property type="match status" value="1"/>
</dbReference>
<accession>A0A840MLS3</accession>
<name>A0A840MLS3_9PROT</name>
<evidence type="ECO:0000313" key="3">
    <source>
        <dbReference type="EMBL" id="MBB5019588.1"/>
    </source>
</evidence>
<dbReference type="Proteomes" id="UP000575898">
    <property type="component" value="Unassembled WGS sequence"/>
</dbReference>